<dbReference type="OrthoDB" id="7861975at2"/>
<keyword evidence="3" id="KW-1185">Reference proteome</keyword>
<evidence type="ECO:0000259" key="1">
    <source>
        <dbReference type="Pfam" id="PF06568"/>
    </source>
</evidence>
<name>A0A4Q2RA37_9HYPH</name>
<evidence type="ECO:0000313" key="3">
    <source>
        <dbReference type="Proteomes" id="UP000289411"/>
    </source>
</evidence>
<dbReference type="EMBL" id="QYBC01000018">
    <property type="protein sequence ID" value="RYB02685.1"/>
    <property type="molecule type" value="Genomic_DNA"/>
</dbReference>
<dbReference type="Proteomes" id="UP000289411">
    <property type="component" value="Unassembled WGS sequence"/>
</dbReference>
<dbReference type="AlphaFoldDB" id="A0A4Q2RA37"/>
<reference evidence="2 3" key="1">
    <citation type="submission" date="2018-09" db="EMBL/GenBank/DDBJ databases">
        <authorList>
            <person name="Grouzdev D.S."/>
            <person name="Krutkina M.S."/>
        </authorList>
    </citation>
    <scope>NUCLEOTIDE SEQUENCE [LARGE SCALE GENOMIC DNA]</scope>
    <source>
        <strain evidence="2 3">RmlP001</strain>
    </source>
</reference>
<proteinExistence type="predicted"/>
<comment type="caution">
    <text evidence="2">The sequence shown here is derived from an EMBL/GenBank/DDBJ whole genome shotgun (WGS) entry which is preliminary data.</text>
</comment>
<sequence length="124" mass="13577">MKSIRWTYECSRPSLPSRATAAVARIEGPAMLLMIHKPRATTAERALAGLSRAASALLAGIDAVVMWPFRAAENRRVIETLGAMSDHDLRDIGLTRHDLRDSLALPPTSDAGTFLAARRSARRR</sequence>
<reference evidence="2 3" key="2">
    <citation type="submission" date="2019-02" db="EMBL/GenBank/DDBJ databases">
        <title>'Lichenibacterium ramalinii' gen. nov. sp. nov., 'Lichenibacterium minor' gen. nov. sp. nov.</title>
        <authorList>
            <person name="Pankratov T."/>
        </authorList>
    </citation>
    <scope>NUCLEOTIDE SEQUENCE [LARGE SCALE GENOMIC DNA]</scope>
    <source>
        <strain evidence="2 3">RmlP001</strain>
    </source>
</reference>
<dbReference type="Pfam" id="PF06568">
    <property type="entry name" value="YjiS-like"/>
    <property type="match status" value="1"/>
</dbReference>
<feature type="domain" description="YjiS-like" evidence="1">
    <location>
        <begin position="70"/>
        <end position="100"/>
    </location>
</feature>
<protein>
    <submittedName>
        <fullName evidence="2">DUF1127 domain-containing protein</fullName>
    </submittedName>
</protein>
<evidence type="ECO:0000313" key="2">
    <source>
        <dbReference type="EMBL" id="RYB02685.1"/>
    </source>
</evidence>
<gene>
    <name evidence="2" type="ORF">D3272_20015</name>
</gene>
<accession>A0A4Q2RA37</accession>
<dbReference type="InterPro" id="IPR009506">
    <property type="entry name" value="YjiS-like"/>
</dbReference>
<organism evidence="2 3">
    <name type="scientific">Lichenibacterium ramalinae</name>
    <dbReference type="NCBI Taxonomy" id="2316527"/>
    <lineage>
        <taxon>Bacteria</taxon>
        <taxon>Pseudomonadati</taxon>
        <taxon>Pseudomonadota</taxon>
        <taxon>Alphaproteobacteria</taxon>
        <taxon>Hyphomicrobiales</taxon>
        <taxon>Lichenihabitantaceae</taxon>
        <taxon>Lichenibacterium</taxon>
    </lineage>
</organism>